<evidence type="ECO:0000256" key="1">
    <source>
        <dbReference type="ARBA" id="ARBA00004141"/>
    </source>
</evidence>
<dbReference type="InterPro" id="IPR007568">
    <property type="entry name" value="RTA1"/>
</dbReference>
<feature type="region of interest" description="Disordered" evidence="5">
    <location>
        <begin position="276"/>
        <end position="363"/>
    </location>
</feature>
<accession>F2TJG3</accession>
<dbReference type="HOGENOM" id="CLU_033465_3_0_1"/>
<evidence type="ECO:0000256" key="4">
    <source>
        <dbReference type="ARBA" id="ARBA00023136"/>
    </source>
</evidence>
<evidence type="ECO:0000256" key="2">
    <source>
        <dbReference type="ARBA" id="ARBA00022692"/>
    </source>
</evidence>
<feature type="transmembrane region" description="Helical" evidence="6">
    <location>
        <begin position="206"/>
        <end position="226"/>
    </location>
</feature>
<feature type="compositionally biased region" description="Basic and acidic residues" evidence="5">
    <location>
        <begin position="332"/>
        <end position="344"/>
    </location>
</feature>
<dbReference type="GO" id="GO:0016020">
    <property type="term" value="C:membrane"/>
    <property type="evidence" value="ECO:0007669"/>
    <property type="project" value="UniProtKB-SubCell"/>
</dbReference>
<evidence type="ECO:0000256" key="6">
    <source>
        <dbReference type="SAM" id="Phobius"/>
    </source>
</evidence>
<proteinExistence type="predicted"/>
<dbReference type="Proteomes" id="UP000007802">
    <property type="component" value="Unassembled WGS sequence"/>
</dbReference>
<feature type="transmembrane region" description="Helical" evidence="6">
    <location>
        <begin position="164"/>
        <end position="186"/>
    </location>
</feature>
<keyword evidence="3 6" id="KW-1133">Transmembrane helix</keyword>
<keyword evidence="4 6" id="KW-0472">Membrane</keyword>
<feature type="compositionally biased region" description="Basic and acidic residues" evidence="5">
    <location>
        <begin position="276"/>
        <end position="298"/>
    </location>
</feature>
<feature type="transmembrane region" description="Helical" evidence="6">
    <location>
        <begin position="91"/>
        <end position="115"/>
    </location>
</feature>
<feature type="transmembrane region" description="Helical" evidence="6">
    <location>
        <begin position="19"/>
        <end position="42"/>
    </location>
</feature>
<keyword evidence="2 6" id="KW-0812">Transmembrane</keyword>
<dbReference type="PANTHER" id="PTHR31465">
    <property type="entry name" value="PROTEIN RTA1-RELATED"/>
    <property type="match status" value="1"/>
</dbReference>
<reference evidence="7" key="1">
    <citation type="submission" date="2010-03" db="EMBL/GenBank/DDBJ databases">
        <title>Annotation of Blastomyces dermatitidis strain ATCC 18188.</title>
        <authorList>
            <consortium name="The Broad Institute Genome Sequencing Platform"/>
            <consortium name="Broad Institute Genome Sequencing Center for Infectious Disease."/>
            <person name="Cuomo C."/>
            <person name="Klein B."/>
            <person name="Sullivan T."/>
            <person name="Heitman J."/>
            <person name="Young S."/>
            <person name="Zeng Q."/>
            <person name="Gargeya S."/>
            <person name="Alvarado L."/>
            <person name="Berlin A.M."/>
            <person name="Chapman S.B."/>
            <person name="Chen Z."/>
            <person name="Freedman E."/>
            <person name="Gellesch M."/>
            <person name="Goldberg J."/>
            <person name="Griggs A."/>
            <person name="Gujja S."/>
            <person name="Heilman E."/>
            <person name="Heiman D."/>
            <person name="Howarth C."/>
            <person name="Mehta T."/>
            <person name="Neiman D."/>
            <person name="Pearson M."/>
            <person name="Roberts A."/>
            <person name="Saif S."/>
            <person name="Shea T."/>
            <person name="Shenoy N."/>
            <person name="Sisk P."/>
            <person name="Stolte C."/>
            <person name="Sykes S."/>
            <person name="White J."/>
            <person name="Yandava C."/>
            <person name="Haas B."/>
            <person name="Nusbaum C."/>
            <person name="Birren B."/>
        </authorList>
    </citation>
    <scope>NUCLEOTIDE SEQUENCE</scope>
    <source>
        <strain evidence="7">ATCC 18188</strain>
    </source>
</reference>
<protein>
    <submittedName>
        <fullName evidence="7">RTA1 domain-containing protein</fullName>
    </submittedName>
</protein>
<feature type="transmembrane region" description="Helical" evidence="6">
    <location>
        <begin position="127"/>
        <end position="144"/>
    </location>
</feature>
<dbReference type="PANTHER" id="PTHR31465:SF15">
    <property type="entry name" value="LIPID TRANSPORTER ATNI-RELATED"/>
    <property type="match status" value="1"/>
</dbReference>
<sequence length="363" mass="41531">MKQANMSRCDFDRNSDNVGWLYCPSIEAAILFTSLFAVTSLAHMFQWFTFRKRFSWVIVMAALWETGGFAFRIESAKRIEGLWHFIPQQLLIILAPVWLNAFVFMVMGRMIYFFIPEKKIFGITAQRITLVFVLLDVFSMLVQASSSSLMSSDDPKMVKIGINVYMGGIGLQELFIITFFLLAGRFQYLMNQMERYQPNLLPWRRLLYSLYAGLILITIRIIYRLVEYSSGVENGLATSEVAFYCLEAVPMIFGFVLFNVVHPGMVLVGPESEFPKKDKKKMKEEKKQRKQDKKDSKKAAAAAAAANRPKRSWRKRSHGVGDVESGSDLETEGLRMQDGLRDSHQGSASTSSPYHPDSHYQRL</sequence>
<evidence type="ECO:0000256" key="3">
    <source>
        <dbReference type="ARBA" id="ARBA00022989"/>
    </source>
</evidence>
<dbReference type="Pfam" id="PF04479">
    <property type="entry name" value="RTA1"/>
    <property type="match status" value="1"/>
</dbReference>
<evidence type="ECO:0000313" key="7">
    <source>
        <dbReference type="EMBL" id="EGE83376.1"/>
    </source>
</evidence>
<dbReference type="EMBL" id="GG749448">
    <property type="protein sequence ID" value="EGE83376.1"/>
    <property type="molecule type" value="Genomic_DNA"/>
</dbReference>
<feature type="transmembrane region" description="Helical" evidence="6">
    <location>
        <begin position="54"/>
        <end position="71"/>
    </location>
</feature>
<name>F2TJG3_AJEDA</name>
<comment type="subcellular location">
    <subcellularLocation>
        <location evidence="1">Membrane</location>
        <topology evidence="1">Multi-pass membrane protein</topology>
    </subcellularLocation>
</comment>
<organism evidence="7">
    <name type="scientific">Ajellomyces dermatitidis (strain ATCC 18188 / CBS 674.68)</name>
    <name type="common">Blastomyces dermatitidis</name>
    <dbReference type="NCBI Taxonomy" id="653446"/>
    <lineage>
        <taxon>Eukaryota</taxon>
        <taxon>Fungi</taxon>
        <taxon>Dikarya</taxon>
        <taxon>Ascomycota</taxon>
        <taxon>Pezizomycotina</taxon>
        <taxon>Eurotiomycetes</taxon>
        <taxon>Eurotiomycetidae</taxon>
        <taxon>Onygenales</taxon>
        <taxon>Ajellomycetaceae</taxon>
        <taxon>Blastomyces</taxon>
    </lineage>
</organism>
<dbReference type="AlphaFoldDB" id="F2TJG3"/>
<evidence type="ECO:0000256" key="5">
    <source>
        <dbReference type="SAM" id="MobiDB-lite"/>
    </source>
</evidence>
<gene>
    <name evidence="7" type="ORF">BDDG_06320</name>
</gene>
<feature type="transmembrane region" description="Helical" evidence="6">
    <location>
        <begin position="241"/>
        <end position="261"/>
    </location>
</feature>
<feature type="compositionally biased region" description="Basic residues" evidence="5">
    <location>
        <begin position="308"/>
        <end position="318"/>
    </location>
</feature>
<dbReference type="OrthoDB" id="5384040at2759"/>